<dbReference type="OrthoDB" id="7865033at2"/>
<dbReference type="PROSITE" id="PS50943">
    <property type="entry name" value="HTH_CROC1"/>
    <property type="match status" value="1"/>
</dbReference>
<evidence type="ECO:0000313" key="3">
    <source>
        <dbReference type="EMBL" id="PPK82753.1"/>
    </source>
</evidence>
<dbReference type="PANTHER" id="PTHR46558:SF13">
    <property type="entry name" value="HTH-TYPE TRANSCRIPTIONAL REGULATOR IMMR"/>
    <property type="match status" value="1"/>
</dbReference>
<evidence type="ECO:0000313" key="4">
    <source>
        <dbReference type="Proteomes" id="UP000237749"/>
    </source>
</evidence>
<dbReference type="AlphaFoldDB" id="A0A2S6HXX4"/>
<evidence type="ECO:0000259" key="2">
    <source>
        <dbReference type="PROSITE" id="PS50943"/>
    </source>
</evidence>
<organism evidence="3 4">
    <name type="scientific">Lacrimispora xylanisolvens</name>
    <dbReference type="NCBI Taxonomy" id="384636"/>
    <lineage>
        <taxon>Bacteria</taxon>
        <taxon>Bacillati</taxon>
        <taxon>Bacillota</taxon>
        <taxon>Clostridia</taxon>
        <taxon>Lachnospirales</taxon>
        <taxon>Lachnospiraceae</taxon>
        <taxon>Lacrimispora</taxon>
    </lineage>
</organism>
<dbReference type="Pfam" id="PF01381">
    <property type="entry name" value="HTH_3"/>
    <property type="match status" value="1"/>
</dbReference>
<reference evidence="3 4" key="1">
    <citation type="submission" date="2018-02" db="EMBL/GenBank/DDBJ databases">
        <title>Genomic Encyclopedia of Archaeal and Bacterial Type Strains, Phase II (KMG-II): from individual species to whole genera.</title>
        <authorList>
            <person name="Goeker M."/>
        </authorList>
    </citation>
    <scope>NUCLEOTIDE SEQUENCE [LARGE SCALE GENOMIC DNA]</scope>
    <source>
        <strain evidence="3 4">DSM 3808</strain>
    </source>
</reference>
<name>A0A2S6HXX4_9FIRM</name>
<dbReference type="GO" id="GO:0003677">
    <property type="term" value="F:DNA binding"/>
    <property type="evidence" value="ECO:0007669"/>
    <property type="project" value="UniProtKB-KW"/>
</dbReference>
<accession>A0A2S6HXX4</accession>
<evidence type="ECO:0000256" key="1">
    <source>
        <dbReference type="ARBA" id="ARBA00023125"/>
    </source>
</evidence>
<sequence length="205" mass="23897">MKLSEKIQYLRKENSFTQEQLAEQCNVSRQAITKWESDISIPETEKIVLLSRLFKVSIDALLRDEIDIDGVKEVSYCGKSLEIELNSGLYEGALIKESITDENILDLMEIKKVELWKTGGKTKYWTVLFFSSKLKNFPEEISKVMKSGDTSDENWFVDFKSDGIKYIVFKNLILNYRIGNQEEKRLVCERCRELGIPDNQMQWSE</sequence>
<dbReference type="InterPro" id="IPR010982">
    <property type="entry name" value="Lambda_DNA-bd_dom_sf"/>
</dbReference>
<dbReference type="CDD" id="cd00093">
    <property type="entry name" value="HTH_XRE"/>
    <property type="match status" value="1"/>
</dbReference>
<protein>
    <submittedName>
        <fullName evidence="3">DNA-binding XRE family transcriptional regulator</fullName>
    </submittedName>
</protein>
<dbReference type="SUPFAM" id="SSF47413">
    <property type="entry name" value="lambda repressor-like DNA-binding domains"/>
    <property type="match status" value="1"/>
</dbReference>
<dbReference type="InterPro" id="IPR001387">
    <property type="entry name" value="Cro/C1-type_HTH"/>
</dbReference>
<dbReference type="RefSeq" id="WP_104435539.1">
    <property type="nucleotide sequence ID" value="NZ_PTJA01000002.1"/>
</dbReference>
<feature type="domain" description="HTH cro/C1-type" evidence="2">
    <location>
        <begin position="7"/>
        <end position="61"/>
    </location>
</feature>
<dbReference type="Gene3D" id="1.10.260.40">
    <property type="entry name" value="lambda repressor-like DNA-binding domains"/>
    <property type="match status" value="1"/>
</dbReference>
<dbReference type="PANTHER" id="PTHR46558">
    <property type="entry name" value="TRACRIPTIONAL REGULATORY PROTEIN-RELATED-RELATED"/>
    <property type="match status" value="1"/>
</dbReference>
<keyword evidence="4" id="KW-1185">Reference proteome</keyword>
<keyword evidence="1 3" id="KW-0238">DNA-binding</keyword>
<gene>
    <name evidence="3" type="ORF">BXY41_102443</name>
</gene>
<dbReference type="Proteomes" id="UP000237749">
    <property type="component" value="Unassembled WGS sequence"/>
</dbReference>
<comment type="caution">
    <text evidence="3">The sequence shown here is derived from an EMBL/GenBank/DDBJ whole genome shotgun (WGS) entry which is preliminary data.</text>
</comment>
<dbReference type="EMBL" id="PTJA01000002">
    <property type="protein sequence ID" value="PPK82753.1"/>
    <property type="molecule type" value="Genomic_DNA"/>
</dbReference>
<dbReference type="SMART" id="SM00530">
    <property type="entry name" value="HTH_XRE"/>
    <property type="match status" value="1"/>
</dbReference>
<proteinExistence type="predicted"/>